<evidence type="ECO:0000313" key="3">
    <source>
        <dbReference type="Proteomes" id="UP000435985"/>
    </source>
</evidence>
<feature type="coiled-coil region" evidence="1">
    <location>
        <begin position="116"/>
        <end position="171"/>
    </location>
</feature>
<evidence type="ECO:0000256" key="1">
    <source>
        <dbReference type="SAM" id="Coils"/>
    </source>
</evidence>
<comment type="caution">
    <text evidence="2">The sequence shown here is derived from an EMBL/GenBank/DDBJ whole genome shotgun (WGS) entry which is preliminary data.</text>
</comment>
<dbReference type="Proteomes" id="UP000435985">
    <property type="component" value="Unassembled WGS sequence"/>
</dbReference>
<organism evidence="2 3">
    <name type="scientific">Bacteroides ovatus</name>
    <dbReference type="NCBI Taxonomy" id="28116"/>
    <lineage>
        <taxon>Bacteria</taxon>
        <taxon>Pseudomonadati</taxon>
        <taxon>Bacteroidota</taxon>
        <taxon>Bacteroidia</taxon>
        <taxon>Bacteroidales</taxon>
        <taxon>Bacteroidaceae</taxon>
        <taxon>Bacteroides</taxon>
    </lineage>
</organism>
<keyword evidence="2" id="KW-0547">Nucleotide-binding</keyword>
<evidence type="ECO:0000313" key="2">
    <source>
        <dbReference type="EMBL" id="KAA4648877.1"/>
    </source>
</evidence>
<proteinExistence type="predicted"/>
<feature type="coiled-coil region" evidence="1">
    <location>
        <begin position="222"/>
        <end position="249"/>
    </location>
</feature>
<accession>A0A642C8I9</accession>
<dbReference type="AlphaFoldDB" id="A0A642C8I9"/>
<name>A0A642C8I9_BACOV</name>
<dbReference type="GO" id="GO:0005524">
    <property type="term" value="F:ATP binding"/>
    <property type="evidence" value="ECO:0007669"/>
    <property type="project" value="UniProtKB-KW"/>
</dbReference>
<sequence length="261" mass="28634">DGTYFDAKSAVNAGILSAECVLKTSKQVCNKVKDQIEGVVEANALQKIMASINTELGNFKPLDDSSSIPNQNQIENSNSQKTMDKEQEFAFGSVCAQLGLEKTSEVSAVITRIDALKNAENKAAEIQASYNALKIQKEGLDAQLTNVQNELTTVKNELKSYKDAEEAKRKETIEQFVDNAIAEGKINSDAKTKWVEMAQNDFEMVQATLNSIPKRDKISAKIANDPANIENAENQMTEAEKKMAKAVEAVVGTDFQFKTLD</sequence>
<protein>
    <submittedName>
        <fullName evidence="2">ATP-binding protein</fullName>
    </submittedName>
</protein>
<feature type="non-terminal residue" evidence="2">
    <location>
        <position position="1"/>
    </location>
</feature>
<keyword evidence="2" id="KW-0067">ATP-binding</keyword>
<gene>
    <name evidence="2" type="ORF">F3B98_31720</name>
</gene>
<reference evidence="2 3" key="1">
    <citation type="journal article" date="2019" name="Nat. Med.">
        <title>A library of human gut bacterial isolates paired with longitudinal multiomics data enables mechanistic microbiome research.</title>
        <authorList>
            <person name="Poyet M."/>
            <person name="Groussin M."/>
            <person name="Gibbons S.M."/>
            <person name="Avila-Pacheco J."/>
            <person name="Jiang X."/>
            <person name="Kearney S.M."/>
            <person name="Perrotta A.R."/>
            <person name="Berdy B."/>
            <person name="Zhao S."/>
            <person name="Lieberman T.D."/>
            <person name="Swanson P.K."/>
            <person name="Smith M."/>
            <person name="Roesemann S."/>
            <person name="Alexander J.E."/>
            <person name="Rich S.A."/>
            <person name="Livny J."/>
            <person name="Vlamakis H."/>
            <person name="Clish C."/>
            <person name="Bullock K."/>
            <person name="Deik A."/>
            <person name="Scott J."/>
            <person name="Pierce K.A."/>
            <person name="Xavier R.J."/>
            <person name="Alm E.J."/>
        </authorList>
    </citation>
    <scope>NUCLEOTIDE SEQUENCE [LARGE SCALE GENOMIC DNA]</scope>
    <source>
        <strain evidence="2 3">BIOML-A14</strain>
    </source>
</reference>
<dbReference type="EMBL" id="VWFO01000565">
    <property type="protein sequence ID" value="KAA4648877.1"/>
    <property type="molecule type" value="Genomic_DNA"/>
</dbReference>
<keyword evidence="1" id="KW-0175">Coiled coil</keyword>
<dbReference type="InterPro" id="IPR012106">
    <property type="entry name" value="Phage_Mu_Gp1"/>
</dbReference>
<dbReference type="Pfam" id="PF10123">
    <property type="entry name" value="Mu-like_Pro"/>
    <property type="match status" value="1"/>
</dbReference>